<dbReference type="AlphaFoldDB" id="A0A6C0BZB6"/>
<accession>A0A6C0BZB6</accession>
<dbReference type="EMBL" id="MN739300">
    <property type="protein sequence ID" value="QHS97526.1"/>
    <property type="molecule type" value="Genomic_DNA"/>
</dbReference>
<sequence length="121" mass="13677">MATLDQHRPGDEQRDSGNFLFATLTYFISYCDKLHLACSILLRQKVRQPLNMRGVQRGNTIIGIIGNLMTNATYHDVASCASVERTSRSLQCFHLCTQKMRKMHCTLSKLESYPGLPKNGL</sequence>
<reference evidence="1" key="1">
    <citation type="journal article" date="2020" name="Nature">
        <title>Giant virus diversity and host interactions through global metagenomics.</title>
        <authorList>
            <person name="Schulz F."/>
            <person name="Roux S."/>
            <person name="Paez-Espino D."/>
            <person name="Jungbluth S."/>
            <person name="Walsh D.A."/>
            <person name="Denef V.J."/>
            <person name="McMahon K.D."/>
            <person name="Konstantinidis K.T."/>
            <person name="Eloe-Fadrosh E.A."/>
            <person name="Kyrpides N.C."/>
            <person name="Woyke T."/>
        </authorList>
    </citation>
    <scope>NUCLEOTIDE SEQUENCE</scope>
    <source>
        <strain evidence="1">GVMAG-M-3300020182-33</strain>
    </source>
</reference>
<name>A0A6C0BZB6_9ZZZZ</name>
<protein>
    <submittedName>
        <fullName evidence="1">Uncharacterized protein</fullName>
    </submittedName>
</protein>
<evidence type="ECO:0000313" key="1">
    <source>
        <dbReference type="EMBL" id="QHS97526.1"/>
    </source>
</evidence>
<proteinExistence type="predicted"/>
<organism evidence="1">
    <name type="scientific">viral metagenome</name>
    <dbReference type="NCBI Taxonomy" id="1070528"/>
    <lineage>
        <taxon>unclassified sequences</taxon>
        <taxon>metagenomes</taxon>
        <taxon>organismal metagenomes</taxon>
    </lineage>
</organism>